<protein>
    <recommendedName>
        <fullName evidence="1">Putative regulatory protein FmdB zinc ribbon domain-containing protein</fullName>
    </recommendedName>
</protein>
<evidence type="ECO:0000259" key="1">
    <source>
        <dbReference type="SMART" id="SM00834"/>
    </source>
</evidence>
<comment type="caution">
    <text evidence="2">The sequence shown here is derived from an EMBL/GenBank/DDBJ whole genome shotgun (WGS) entry which is preliminary data.</text>
</comment>
<dbReference type="InterPro" id="IPR013429">
    <property type="entry name" value="Regulatory_FmdB_Zinc_ribbon"/>
</dbReference>
<proteinExistence type="predicted"/>
<accession>A0A1V4AVA8</accession>
<dbReference type="NCBIfam" id="TIGR02605">
    <property type="entry name" value="CxxC_CxxC_SSSS"/>
    <property type="match status" value="1"/>
</dbReference>
<feature type="domain" description="Putative regulatory protein FmdB zinc ribbon" evidence="1">
    <location>
        <begin position="1"/>
        <end position="43"/>
    </location>
</feature>
<dbReference type="EMBL" id="AYTS01000049">
    <property type="protein sequence ID" value="OOP57040.1"/>
    <property type="molecule type" value="Genomic_DNA"/>
</dbReference>
<gene>
    <name evidence="2" type="ORF">AYP45_05825</name>
</gene>
<evidence type="ECO:0000313" key="3">
    <source>
        <dbReference type="Proteomes" id="UP000189681"/>
    </source>
</evidence>
<organism evidence="2 3">
    <name type="scientific">Candidatus Brocadia carolinensis</name>
    <dbReference type="NCBI Taxonomy" id="1004156"/>
    <lineage>
        <taxon>Bacteria</taxon>
        <taxon>Pseudomonadati</taxon>
        <taxon>Planctomycetota</taxon>
        <taxon>Candidatus Brocadiia</taxon>
        <taxon>Candidatus Brocadiales</taxon>
        <taxon>Candidatus Brocadiaceae</taxon>
        <taxon>Candidatus Brocadia</taxon>
    </lineage>
</organism>
<dbReference type="Proteomes" id="UP000189681">
    <property type="component" value="Unassembled WGS sequence"/>
</dbReference>
<reference evidence="2 3" key="1">
    <citation type="journal article" date="2017" name="Water Res.">
        <title>Discovery and metagenomic analysis of an anammox bacterial enrichment related to Candidatus "Brocadia caroliniensis" in a full-scale glycerol-fed nitritation-denitritation separate centrate treatment process.</title>
        <authorList>
            <person name="Park H."/>
            <person name="Brotto A.C."/>
            <person name="van Loosdrecht M.C."/>
            <person name="Chandran K."/>
        </authorList>
    </citation>
    <scope>NUCLEOTIDE SEQUENCE [LARGE SCALE GENOMIC DNA]</scope>
    <source>
        <strain evidence="2">26THWARD</strain>
    </source>
</reference>
<dbReference type="Pfam" id="PF09723">
    <property type="entry name" value="Zn_ribbon_8"/>
    <property type="match status" value="1"/>
</dbReference>
<sequence>MPIYDFQCNQCNIKFDEFFRSASEQKKLFCPSCQSEDVQKIFSVFGMSIKSGGGSASSGDSGGCGSCTASTCTGCGS</sequence>
<name>A0A1V4AVA8_9BACT</name>
<evidence type="ECO:0000313" key="2">
    <source>
        <dbReference type="EMBL" id="OOP57040.1"/>
    </source>
</evidence>
<dbReference type="AlphaFoldDB" id="A0A1V4AVA8"/>
<dbReference type="STRING" id="1004156.AYP45_05825"/>
<dbReference type="SMART" id="SM00834">
    <property type="entry name" value="CxxC_CXXC_SSSS"/>
    <property type="match status" value="1"/>
</dbReference>